<comment type="caution">
    <text evidence="8">The sequence shown here is derived from an EMBL/GenBank/DDBJ whole genome shotgun (WGS) entry which is preliminary data.</text>
</comment>
<sequence>MPSLDYNKVYDVLIVGGGWSGLLMCKYALEQGLDPIVLEKRSNIGGVWNFTSDPNIVTVQESTCTTSSPSLTEMSDFPMPQEMGNFPHHTAVVHYLRMYATHFKLWERIVFNSNVEKMEKYEGKWEISTDNAVYKALNVSVCSGVIGELNREIEDKVLKGHTGKIIHGGELKKFEEEFRDKTIVIIGGGETAADIIGEWYSKVKQLFWAVSRGQHFFRKFVRILPHRHPQVLDKASSRAMNIFAPFYKGKPGLSWVCNWVTNGSLLAYQGHGMKEFRNEFDFMHSAINKNGHVLDLIDYEQVVPKKAVIGCRGKTLYFSDDTSCEADLVINCTGYKVRLPFLPDEYRFKTIRDMYKHCIHPEESTLSFIGYIRPVVGSISQLAEMQSRFVSMVLAGKITLGSVVELKEEIEFEKIKYIEFVQTDEDRKQSVVEGYSYLDDMAEITGTYPNYWELWNSSLREWYVAMFAPYNGAMYRLNNKIERAQCLQTMERHMIGSFGVMQFAMIIFLRGIKLDMLLKVLGNVKYYFQVSTKLGSVKNSFILRKINSIWLIPKKLLFDHRTRPVNIKIEGENYSVFEG</sequence>
<dbReference type="PANTHER" id="PTHR23023">
    <property type="entry name" value="DIMETHYLANILINE MONOOXYGENASE"/>
    <property type="match status" value="1"/>
</dbReference>
<evidence type="ECO:0000256" key="3">
    <source>
        <dbReference type="ARBA" id="ARBA00022827"/>
    </source>
</evidence>
<evidence type="ECO:0000256" key="2">
    <source>
        <dbReference type="ARBA" id="ARBA00022630"/>
    </source>
</evidence>
<keyword evidence="6" id="KW-0472">Membrane</keyword>
<dbReference type="GO" id="GO:0050661">
    <property type="term" value="F:NADP binding"/>
    <property type="evidence" value="ECO:0007669"/>
    <property type="project" value="InterPro"/>
</dbReference>
<dbReference type="SUPFAM" id="SSF51905">
    <property type="entry name" value="FAD/NAD(P)-binding domain"/>
    <property type="match status" value="2"/>
</dbReference>
<keyword evidence="5 6" id="KW-0560">Oxidoreductase</keyword>
<evidence type="ECO:0000256" key="5">
    <source>
        <dbReference type="ARBA" id="ARBA00023002"/>
    </source>
</evidence>
<comment type="cofactor">
    <cofactor evidence="6 7">
        <name>FAD</name>
        <dbReference type="ChEBI" id="CHEBI:57692"/>
    </cofactor>
</comment>
<keyword evidence="6" id="KW-0256">Endoplasmic reticulum</keyword>
<keyword evidence="6 7" id="KW-0503">Monooxygenase</keyword>
<comment type="similarity">
    <text evidence="1 6 7">Belongs to the FMO family.</text>
</comment>
<dbReference type="EC" id="1.-.-.-" evidence="7"/>
<dbReference type="EMBL" id="JAKMXF010000266">
    <property type="protein sequence ID" value="KAI6653621.1"/>
    <property type="molecule type" value="Genomic_DNA"/>
</dbReference>
<evidence type="ECO:0000256" key="7">
    <source>
        <dbReference type="RuleBase" id="RU361177"/>
    </source>
</evidence>
<organism evidence="8 9">
    <name type="scientific">Oopsacas minuta</name>
    <dbReference type="NCBI Taxonomy" id="111878"/>
    <lineage>
        <taxon>Eukaryota</taxon>
        <taxon>Metazoa</taxon>
        <taxon>Porifera</taxon>
        <taxon>Hexactinellida</taxon>
        <taxon>Hexasterophora</taxon>
        <taxon>Lyssacinosida</taxon>
        <taxon>Leucopsacidae</taxon>
        <taxon>Oopsacas</taxon>
    </lineage>
</organism>
<keyword evidence="3 6" id="KW-0274">FAD</keyword>
<dbReference type="InterPro" id="IPR000960">
    <property type="entry name" value="Flavin_mOase"/>
</dbReference>
<comment type="subcellular location">
    <subcellularLocation>
        <location evidence="6">Endoplasmic reticulum membrane</location>
    </subcellularLocation>
</comment>
<keyword evidence="9" id="KW-1185">Reference proteome</keyword>
<dbReference type="Pfam" id="PF00743">
    <property type="entry name" value="FMO-like"/>
    <property type="match status" value="1"/>
</dbReference>
<dbReference type="InterPro" id="IPR050346">
    <property type="entry name" value="FMO-like"/>
</dbReference>
<dbReference type="Gene3D" id="3.50.50.60">
    <property type="entry name" value="FAD/NAD(P)-binding domain"/>
    <property type="match status" value="3"/>
</dbReference>
<reference evidence="8 9" key="1">
    <citation type="journal article" date="2023" name="BMC Biol.">
        <title>The compact genome of the sponge Oopsacas minuta (Hexactinellida) is lacking key metazoan core genes.</title>
        <authorList>
            <person name="Santini S."/>
            <person name="Schenkelaars Q."/>
            <person name="Jourda C."/>
            <person name="Duchesne M."/>
            <person name="Belahbib H."/>
            <person name="Rocher C."/>
            <person name="Selva M."/>
            <person name="Riesgo A."/>
            <person name="Vervoort M."/>
            <person name="Leys S.P."/>
            <person name="Kodjabachian L."/>
            <person name="Le Bivic A."/>
            <person name="Borchiellini C."/>
            <person name="Claverie J.M."/>
            <person name="Renard E."/>
        </authorList>
    </citation>
    <scope>NUCLEOTIDE SEQUENCE [LARGE SCALE GENOMIC DNA]</scope>
    <source>
        <strain evidence="8">SPO-2</strain>
    </source>
</reference>
<dbReference type="InterPro" id="IPR020946">
    <property type="entry name" value="Flavin_mOase-like"/>
</dbReference>
<dbReference type="GO" id="GO:0004499">
    <property type="term" value="F:N,N-dimethylaniline monooxygenase activity"/>
    <property type="evidence" value="ECO:0007669"/>
    <property type="project" value="UniProtKB-UniRule"/>
</dbReference>
<dbReference type="InterPro" id="IPR036188">
    <property type="entry name" value="FAD/NAD-bd_sf"/>
</dbReference>
<protein>
    <recommendedName>
        <fullName evidence="7">Flavin-containing monooxygenase</fullName>
        <ecNumber evidence="7">1.-.-.-</ecNumber>
    </recommendedName>
</protein>
<name>A0AAV7K035_9METZ</name>
<dbReference type="AlphaFoldDB" id="A0AAV7K035"/>
<evidence type="ECO:0000256" key="1">
    <source>
        <dbReference type="ARBA" id="ARBA00009183"/>
    </source>
</evidence>
<evidence type="ECO:0000256" key="6">
    <source>
        <dbReference type="PIRNR" id="PIRNR000332"/>
    </source>
</evidence>
<gene>
    <name evidence="8" type="ORF">LOD99_3516</name>
</gene>
<keyword evidence="2 6" id="KW-0285">Flavoprotein</keyword>
<dbReference type="GO" id="GO:0005789">
    <property type="term" value="C:endoplasmic reticulum membrane"/>
    <property type="evidence" value="ECO:0007669"/>
    <property type="project" value="UniProtKB-SubCell"/>
</dbReference>
<evidence type="ECO:0000313" key="9">
    <source>
        <dbReference type="Proteomes" id="UP001165289"/>
    </source>
</evidence>
<dbReference type="PIRSF" id="PIRSF000332">
    <property type="entry name" value="FMO"/>
    <property type="match status" value="1"/>
</dbReference>
<dbReference type="Proteomes" id="UP001165289">
    <property type="component" value="Unassembled WGS sequence"/>
</dbReference>
<dbReference type="PRINTS" id="PR00370">
    <property type="entry name" value="FMOXYGENASE"/>
</dbReference>
<keyword evidence="4 6" id="KW-0521">NADP</keyword>
<dbReference type="GO" id="GO:0050660">
    <property type="term" value="F:flavin adenine dinucleotide binding"/>
    <property type="evidence" value="ECO:0007669"/>
    <property type="project" value="InterPro"/>
</dbReference>
<accession>A0AAV7K035</accession>
<proteinExistence type="inferred from homology"/>
<evidence type="ECO:0000256" key="4">
    <source>
        <dbReference type="ARBA" id="ARBA00022857"/>
    </source>
</evidence>
<evidence type="ECO:0000313" key="8">
    <source>
        <dbReference type="EMBL" id="KAI6653621.1"/>
    </source>
</evidence>